<dbReference type="SUPFAM" id="SSF52172">
    <property type="entry name" value="CheY-like"/>
    <property type="match status" value="1"/>
</dbReference>
<evidence type="ECO:0000259" key="11">
    <source>
        <dbReference type="PROSITE" id="PS50110"/>
    </source>
</evidence>
<dbReference type="PANTHER" id="PTHR43395:SF1">
    <property type="entry name" value="CHEMOTAXIS PROTEIN CHEA"/>
    <property type="match status" value="1"/>
</dbReference>
<dbReference type="PRINTS" id="PR00344">
    <property type="entry name" value="BCTRLSENSOR"/>
</dbReference>
<dbReference type="PROSITE" id="PS50894">
    <property type="entry name" value="HPT"/>
    <property type="match status" value="1"/>
</dbReference>
<dbReference type="SMART" id="SM00260">
    <property type="entry name" value="CheW"/>
    <property type="match status" value="1"/>
</dbReference>
<feature type="domain" description="Response regulatory" evidence="11">
    <location>
        <begin position="1143"/>
        <end position="1260"/>
    </location>
</feature>
<dbReference type="AlphaFoldDB" id="K9WIV7"/>
<gene>
    <name evidence="14" type="ORF">Mic7113_4004</name>
</gene>
<evidence type="ECO:0000259" key="12">
    <source>
        <dbReference type="PROSITE" id="PS50851"/>
    </source>
</evidence>
<dbReference type="Pfam" id="PF00072">
    <property type="entry name" value="Response_reg"/>
    <property type="match status" value="1"/>
</dbReference>
<dbReference type="InterPro" id="IPR051315">
    <property type="entry name" value="Bact_Chemotaxis_CheA"/>
</dbReference>
<dbReference type="Pfam" id="PF01627">
    <property type="entry name" value="Hpt"/>
    <property type="match status" value="1"/>
</dbReference>
<evidence type="ECO:0000256" key="4">
    <source>
        <dbReference type="ARBA" id="ARBA00022679"/>
    </source>
</evidence>
<keyword evidence="5 14" id="KW-0418">Kinase</keyword>
<sequence length="1270" mass="139764">MGNWENYPLSSWHSFFPNYQCPITNAQLPIPHHETMALNPEIRDQAYQFFIEEAPELLQAIESGLLTLKQEKNTSHVHNLMRFAHSIKGGAASVELEAIATLAHRLENIFKVLYSDELHVDTDLESQLLQAYDCLRLPLMEQIQTGYFDPSQAFDLAEPIFAQLEERFSEQLSQADTYMPSSADLGVDMTQSIFEVDVAQGVERLTVVVANPQNYEVAGELRAQAEVFAGFAEFLNLPDFGAIAHTTLAALKAHPDRALEITQLALVDFQMARVAVLAGRNSSTRSCVEIKPSPALIALANTATPITESIVELEPSFEPVEDDIFSLFDLSVAPAEDSMSSLFEPSLEAAEDNLFSSFELSVEPSKEVTKEITRSIIEPNIEPSEDNISSLFESNIEPIEDNISSLFEANIEPNEETISSLFELTHAEIEDPIPSLEDIFGGAMATPDIAGEQCLSFGEDGERENKSAAFDSKLVSDSEILEVEWAQAIGITDEAEAGIPALEQGFGDAFIPVEIEAPTSSAIVPVTSSFDALQAQTSEEIELSSTPETLEVAIHQIEQIFESLPELAESSIEVIANSLTPNSKVNIQDSTTVNSPTGAKSEAAPTPNLSVRVDVERLGRMNNLVGELAINRNGLSLQNEQLQGSVRELLNRFSRVQNLVGQLQNLSDKMLIAPERHNLGSLPRILDPLGTFKVAQSNFDDFDSLELDNYGVVHSELQGLLEEMMQLEESVDDIVLFAKATDQTLERQRQMLTQLRDELMWARMLPLGEVLNRFPRMLRDLSTTYHKPISLKLSGTGVLVDKAVLEKLFDPLLHLIRNAFDHGIESRDIRRSLRKPEQGQIEIKAYHRGSQTVIEVKDDGQGLNLERISRRAVELGLVSVEQLAMIPTSRLFNLIFEPGFSTASEVSELSGRGVGLDVVRSQLRSLKGTIGVSSETGVGTTFSLRLPLTLTIAKLLVCFSGSTALALPSDSIEEIVIPKPEQIKYSGSQQFLHWRGEIVPTYRLTELLEYACPLPDTSPSRALLAVPTPESWASPMLVLRQENTFLALEVDRLVTEQELVIKPFGSAIAPPSSTYGCTILGDGSVIPVIDATVLLDQLLAQSAAATATTTGLNPQAMLMESAAPGSASFSNSLPHSTPMKTPTVLVVDDAVALRRTLALSLERAGIRVLQARDGREAIERLQQSSSVELVICDIEMPNMNGFEFLSHRRQDPQISTIPVVMLTSRSNDKHRWLAMQLGANAYFTKPYLEQEFLVAIKQLMGQPTVERIPV</sequence>
<keyword evidence="6" id="KW-0902">Two-component regulatory system</keyword>
<dbReference type="SUPFAM" id="SSF50341">
    <property type="entry name" value="CheW-like"/>
    <property type="match status" value="1"/>
</dbReference>
<dbReference type="PATRIC" id="fig|1173027.3.peg.4412"/>
<dbReference type="InterPro" id="IPR003594">
    <property type="entry name" value="HATPase_dom"/>
</dbReference>
<organism evidence="14 15">
    <name type="scientific">Allocoleopsis franciscana PCC 7113</name>
    <dbReference type="NCBI Taxonomy" id="1173027"/>
    <lineage>
        <taxon>Bacteria</taxon>
        <taxon>Bacillati</taxon>
        <taxon>Cyanobacteriota</taxon>
        <taxon>Cyanophyceae</taxon>
        <taxon>Coleofasciculales</taxon>
        <taxon>Coleofasciculaceae</taxon>
        <taxon>Allocoleopsis</taxon>
        <taxon>Allocoleopsis franciscana</taxon>
    </lineage>
</organism>
<dbReference type="InterPro" id="IPR004358">
    <property type="entry name" value="Sig_transdc_His_kin-like_C"/>
</dbReference>
<feature type="modified residue" description="Phosphohistidine" evidence="7">
    <location>
        <position position="85"/>
    </location>
</feature>
<dbReference type="EC" id="2.7.13.3" evidence="2"/>
<dbReference type="SUPFAM" id="SSF47226">
    <property type="entry name" value="Histidine-containing phosphotransfer domain, HPT domain"/>
    <property type="match status" value="1"/>
</dbReference>
<dbReference type="Gene3D" id="3.30.565.10">
    <property type="entry name" value="Histidine kinase-like ATPase, C-terminal domain"/>
    <property type="match status" value="1"/>
</dbReference>
<evidence type="ECO:0000256" key="5">
    <source>
        <dbReference type="ARBA" id="ARBA00022777"/>
    </source>
</evidence>
<feature type="modified residue" description="4-aspartylphosphate" evidence="8">
    <location>
        <position position="1193"/>
    </location>
</feature>
<dbReference type="InterPro" id="IPR001789">
    <property type="entry name" value="Sig_transdc_resp-reg_receiver"/>
</dbReference>
<dbReference type="Pfam" id="PF02895">
    <property type="entry name" value="H-kinase_dim"/>
    <property type="match status" value="1"/>
</dbReference>
<accession>K9WIV7</accession>
<dbReference type="SMART" id="SM01231">
    <property type="entry name" value="H-kinase_dim"/>
    <property type="match status" value="1"/>
</dbReference>
<evidence type="ECO:0000313" key="14">
    <source>
        <dbReference type="EMBL" id="AFZ19709.1"/>
    </source>
</evidence>
<dbReference type="EMBL" id="CP003630">
    <property type="protein sequence ID" value="AFZ19709.1"/>
    <property type="molecule type" value="Genomic_DNA"/>
</dbReference>
<dbReference type="Gene3D" id="1.20.120.160">
    <property type="entry name" value="HPT domain"/>
    <property type="match status" value="1"/>
</dbReference>
<dbReference type="GO" id="GO:0000155">
    <property type="term" value="F:phosphorelay sensor kinase activity"/>
    <property type="evidence" value="ECO:0007669"/>
    <property type="project" value="InterPro"/>
</dbReference>
<feature type="compositionally biased region" description="Polar residues" evidence="9">
    <location>
        <begin position="587"/>
        <end position="598"/>
    </location>
</feature>
<dbReference type="InterPro" id="IPR004105">
    <property type="entry name" value="CheA-like_dim"/>
</dbReference>
<dbReference type="FunFam" id="3.30.565.10:FF:000016">
    <property type="entry name" value="Chemotaxis protein CheA, putative"/>
    <property type="match status" value="1"/>
</dbReference>
<evidence type="ECO:0000256" key="8">
    <source>
        <dbReference type="PROSITE-ProRule" id="PRU00169"/>
    </source>
</evidence>
<dbReference type="GO" id="GO:0005737">
    <property type="term" value="C:cytoplasm"/>
    <property type="evidence" value="ECO:0007669"/>
    <property type="project" value="InterPro"/>
</dbReference>
<dbReference type="SUPFAM" id="SSF55874">
    <property type="entry name" value="ATPase domain of HSP90 chaperone/DNA topoisomerase II/histidine kinase"/>
    <property type="match status" value="1"/>
</dbReference>
<dbReference type="SMART" id="SM00073">
    <property type="entry name" value="HPT"/>
    <property type="match status" value="1"/>
</dbReference>
<keyword evidence="4" id="KW-0808">Transferase</keyword>
<dbReference type="HOGENOM" id="CLU_000650_2_1_3"/>
<dbReference type="SMART" id="SM00387">
    <property type="entry name" value="HATPase_c"/>
    <property type="match status" value="1"/>
</dbReference>
<dbReference type="Pfam" id="PF01584">
    <property type="entry name" value="CheW"/>
    <property type="match status" value="1"/>
</dbReference>
<evidence type="ECO:0000256" key="3">
    <source>
        <dbReference type="ARBA" id="ARBA00022553"/>
    </source>
</evidence>
<dbReference type="RefSeq" id="WP_015183845.1">
    <property type="nucleotide sequence ID" value="NC_019738.1"/>
</dbReference>
<dbReference type="InterPro" id="IPR002545">
    <property type="entry name" value="CheW-lke_dom"/>
</dbReference>
<dbReference type="Gene3D" id="2.30.30.40">
    <property type="entry name" value="SH3 Domains"/>
    <property type="match status" value="1"/>
</dbReference>
<feature type="domain" description="HPt" evidence="13">
    <location>
        <begin position="39"/>
        <end position="142"/>
    </location>
</feature>
<evidence type="ECO:0000256" key="2">
    <source>
        <dbReference type="ARBA" id="ARBA00012438"/>
    </source>
</evidence>
<dbReference type="InterPro" id="IPR036890">
    <property type="entry name" value="HATPase_C_sf"/>
</dbReference>
<comment type="catalytic activity">
    <reaction evidence="1">
        <text>ATP + protein L-histidine = ADP + protein N-phospho-L-histidine.</text>
        <dbReference type="EC" id="2.7.13.3"/>
    </reaction>
</comment>
<dbReference type="PROSITE" id="PS50851">
    <property type="entry name" value="CHEW"/>
    <property type="match status" value="1"/>
</dbReference>
<protein>
    <recommendedName>
        <fullName evidence="2">histidine kinase</fullName>
        <ecNumber evidence="2">2.7.13.3</ecNumber>
    </recommendedName>
</protein>
<dbReference type="eggNOG" id="COG2198">
    <property type="taxonomic scope" value="Bacteria"/>
</dbReference>
<evidence type="ECO:0000256" key="1">
    <source>
        <dbReference type="ARBA" id="ARBA00000085"/>
    </source>
</evidence>
<dbReference type="CDD" id="cd00088">
    <property type="entry name" value="HPT"/>
    <property type="match status" value="1"/>
</dbReference>
<dbReference type="GO" id="GO:0006935">
    <property type="term" value="P:chemotaxis"/>
    <property type="evidence" value="ECO:0007669"/>
    <property type="project" value="InterPro"/>
</dbReference>
<dbReference type="eggNOG" id="COG0784">
    <property type="taxonomic scope" value="Bacteria"/>
</dbReference>
<feature type="domain" description="Histidine kinase" evidence="10">
    <location>
        <begin position="712"/>
        <end position="950"/>
    </location>
</feature>
<reference evidence="14 15" key="1">
    <citation type="submission" date="2012-06" db="EMBL/GenBank/DDBJ databases">
        <title>Finished chromosome of genome of Microcoleus sp. PCC 7113.</title>
        <authorList>
            <consortium name="US DOE Joint Genome Institute"/>
            <person name="Gugger M."/>
            <person name="Coursin T."/>
            <person name="Rippka R."/>
            <person name="Tandeau De Marsac N."/>
            <person name="Huntemann M."/>
            <person name="Wei C.-L."/>
            <person name="Han J."/>
            <person name="Detter J.C."/>
            <person name="Han C."/>
            <person name="Tapia R."/>
            <person name="Chen A."/>
            <person name="Kyrpides N."/>
            <person name="Mavromatis K."/>
            <person name="Markowitz V."/>
            <person name="Szeto E."/>
            <person name="Ivanova N."/>
            <person name="Pagani I."/>
            <person name="Pati A."/>
            <person name="Goodwin L."/>
            <person name="Nordberg H.P."/>
            <person name="Cantor M.N."/>
            <person name="Hua S.X."/>
            <person name="Woyke T."/>
            <person name="Kerfeld C.A."/>
        </authorList>
    </citation>
    <scope>NUCLEOTIDE SEQUENCE [LARGE SCALE GENOMIC DNA]</scope>
    <source>
        <strain evidence="14 15">PCC 7113</strain>
    </source>
</reference>
<feature type="region of interest" description="Disordered" evidence="9">
    <location>
        <begin position="587"/>
        <end position="607"/>
    </location>
</feature>
<dbReference type="InterPro" id="IPR008207">
    <property type="entry name" value="Sig_transdc_His_kin_Hpt_dom"/>
</dbReference>
<dbReference type="InterPro" id="IPR011006">
    <property type="entry name" value="CheY-like_superfamily"/>
</dbReference>
<dbReference type="PROSITE" id="PS50109">
    <property type="entry name" value="HIS_KIN"/>
    <property type="match status" value="1"/>
</dbReference>
<keyword evidence="15" id="KW-1185">Reference proteome</keyword>
<keyword evidence="3 8" id="KW-0597">Phosphoprotein</keyword>
<dbReference type="Gene3D" id="3.40.50.2300">
    <property type="match status" value="1"/>
</dbReference>
<name>K9WIV7_9CYAN</name>
<proteinExistence type="predicted"/>
<dbReference type="InterPro" id="IPR037006">
    <property type="entry name" value="CheA-like_homodim_sf"/>
</dbReference>
<dbReference type="KEGG" id="mic:Mic7113_4004"/>
<feature type="domain" description="CheW-like" evidence="12">
    <location>
        <begin position="952"/>
        <end position="1100"/>
    </location>
</feature>
<evidence type="ECO:0000256" key="9">
    <source>
        <dbReference type="SAM" id="MobiDB-lite"/>
    </source>
</evidence>
<dbReference type="SUPFAM" id="SSF47384">
    <property type="entry name" value="Homodimeric domain of signal transducing histidine kinase"/>
    <property type="match status" value="1"/>
</dbReference>
<dbReference type="InterPro" id="IPR036097">
    <property type="entry name" value="HisK_dim/P_sf"/>
</dbReference>
<dbReference type="STRING" id="1173027.Mic7113_4004"/>
<dbReference type="InterPro" id="IPR036641">
    <property type="entry name" value="HPT_dom_sf"/>
</dbReference>
<evidence type="ECO:0000259" key="13">
    <source>
        <dbReference type="PROSITE" id="PS50894"/>
    </source>
</evidence>
<dbReference type="PANTHER" id="PTHR43395">
    <property type="entry name" value="SENSOR HISTIDINE KINASE CHEA"/>
    <property type="match status" value="1"/>
</dbReference>
<dbReference type="Pfam" id="PF02518">
    <property type="entry name" value="HATPase_c"/>
    <property type="match status" value="1"/>
</dbReference>
<evidence type="ECO:0000256" key="7">
    <source>
        <dbReference type="PROSITE-ProRule" id="PRU00110"/>
    </source>
</evidence>
<evidence type="ECO:0000259" key="10">
    <source>
        <dbReference type="PROSITE" id="PS50109"/>
    </source>
</evidence>
<dbReference type="InterPro" id="IPR036061">
    <property type="entry name" value="CheW-like_dom_sf"/>
</dbReference>
<dbReference type="SMART" id="SM00448">
    <property type="entry name" value="REC"/>
    <property type="match status" value="1"/>
</dbReference>
<evidence type="ECO:0000256" key="6">
    <source>
        <dbReference type="ARBA" id="ARBA00023012"/>
    </source>
</evidence>
<dbReference type="InterPro" id="IPR005467">
    <property type="entry name" value="His_kinase_dom"/>
</dbReference>
<dbReference type="Gene3D" id="1.10.287.560">
    <property type="entry name" value="Histidine kinase CheA-like, homodimeric domain"/>
    <property type="match status" value="1"/>
</dbReference>
<dbReference type="CDD" id="cd16916">
    <property type="entry name" value="HATPase_CheA-like"/>
    <property type="match status" value="1"/>
</dbReference>
<dbReference type="eggNOG" id="COG0643">
    <property type="taxonomic scope" value="Bacteria"/>
</dbReference>
<evidence type="ECO:0000313" key="15">
    <source>
        <dbReference type="Proteomes" id="UP000010471"/>
    </source>
</evidence>
<dbReference type="PROSITE" id="PS50110">
    <property type="entry name" value="RESPONSE_REGULATORY"/>
    <property type="match status" value="1"/>
</dbReference>
<dbReference type="Proteomes" id="UP000010471">
    <property type="component" value="Chromosome"/>
</dbReference>